<feature type="coiled-coil region" evidence="1">
    <location>
        <begin position="137"/>
        <end position="171"/>
    </location>
</feature>
<evidence type="ECO:0000256" key="2">
    <source>
        <dbReference type="SAM" id="MobiDB-lite"/>
    </source>
</evidence>
<keyword evidence="1" id="KW-0175">Coiled coil</keyword>
<evidence type="ECO:0000256" key="1">
    <source>
        <dbReference type="SAM" id="Coils"/>
    </source>
</evidence>
<evidence type="ECO:0008006" key="5">
    <source>
        <dbReference type="Google" id="ProtNLM"/>
    </source>
</evidence>
<dbReference type="RefSeq" id="WP_122106845.1">
    <property type="nucleotide sequence ID" value="NZ_JBHSKV010000006.1"/>
</dbReference>
<keyword evidence="4" id="KW-1185">Reference proteome</keyword>
<sequence length="267" mass="30759">MDIELPSDENRDDDSVFGGRIDAYEAYWLYVDGVRYIGPALEQSEATKNDTDRSPLSRHYHHFYEKKEEYKETCRDLPGNLPEYKDHFEEPRGDVRKIPEHQLTELGLGEEGDDPIWLPPEYELPSVWDHDLDEMNRSELQTLVEKLRAEKKEVKRERDDLREQLRKVRQSLTSFLDDDQIAGGDNDTTAFTCSNCGQSFESRAARNGHKPHCDRTLSAGRSQSQSHQDLAELAEDLPEVLEEQSNTTQEAAEVELKNLNHLLQGSL</sequence>
<feature type="compositionally biased region" description="Polar residues" evidence="2">
    <location>
        <begin position="219"/>
        <end position="228"/>
    </location>
</feature>
<gene>
    <name evidence="3" type="ORF">ACFPJA_03940</name>
</gene>
<evidence type="ECO:0000313" key="4">
    <source>
        <dbReference type="Proteomes" id="UP001596145"/>
    </source>
</evidence>
<accession>A0ABD5QQS3</accession>
<dbReference type="Proteomes" id="UP001596145">
    <property type="component" value="Unassembled WGS sequence"/>
</dbReference>
<protein>
    <recommendedName>
        <fullName evidence="5">C2H2-type domain-containing protein</fullName>
    </recommendedName>
</protein>
<evidence type="ECO:0000313" key="3">
    <source>
        <dbReference type="EMBL" id="MFC5133876.1"/>
    </source>
</evidence>
<feature type="region of interest" description="Disordered" evidence="2">
    <location>
        <begin position="202"/>
        <end position="230"/>
    </location>
</feature>
<dbReference type="AlphaFoldDB" id="A0ABD5QQS3"/>
<organism evidence="3 4">
    <name type="scientific">Halorubrum glutamatedens</name>
    <dbReference type="NCBI Taxonomy" id="2707018"/>
    <lineage>
        <taxon>Archaea</taxon>
        <taxon>Methanobacteriati</taxon>
        <taxon>Methanobacteriota</taxon>
        <taxon>Stenosarchaea group</taxon>
        <taxon>Halobacteria</taxon>
        <taxon>Halobacteriales</taxon>
        <taxon>Haloferacaceae</taxon>
        <taxon>Halorubrum</taxon>
    </lineage>
</organism>
<reference evidence="3 4" key="1">
    <citation type="journal article" date="2019" name="Int. J. Syst. Evol. Microbiol.">
        <title>The Global Catalogue of Microorganisms (GCM) 10K type strain sequencing project: providing services to taxonomists for standard genome sequencing and annotation.</title>
        <authorList>
            <consortium name="The Broad Institute Genomics Platform"/>
            <consortium name="The Broad Institute Genome Sequencing Center for Infectious Disease"/>
            <person name="Wu L."/>
            <person name="Ma J."/>
        </authorList>
    </citation>
    <scope>NUCLEOTIDE SEQUENCE [LARGE SCALE GENOMIC DNA]</scope>
    <source>
        <strain evidence="3 4">CGMCC 1.16026</strain>
    </source>
</reference>
<dbReference type="EMBL" id="JBHSKV010000006">
    <property type="protein sequence ID" value="MFC5133876.1"/>
    <property type="molecule type" value="Genomic_DNA"/>
</dbReference>
<comment type="caution">
    <text evidence="3">The sequence shown here is derived from an EMBL/GenBank/DDBJ whole genome shotgun (WGS) entry which is preliminary data.</text>
</comment>
<name>A0ABD5QQS3_9EURY</name>
<proteinExistence type="predicted"/>